<evidence type="ECO:0000313" key="2">
    <source>
        <dbReference type="EMBL" id="MBA0675613.1"/>
    </source>
</evidence>
<dbReference type="InterPro" id="IPR039540">
    <property type="entry name" value="UBL3-like_ubiquitin_dom"/>
</dbReference>
<dbReference type="Pfam" id="PF13881">
    <property type="entry name" value="Rad60-SLD_2"/>
    <property type="match status" value="1"/>
</dbReference>
<feature type="non-terminal residue" evidence="2">
    <location>
        <position position="65"/>
    </location>
</feature>
<protein>
    <recommendedName>
        <fullName evidence="1">UBL3-like ubiquitin domain-containing protein</fullName>
    </recommendedName>
</protein>
<dbReference type="AlphaFoldDB" id="A0A7J8WKZ2"/>
<dbReference type="Gene3D" id="3.10.20.90">
    <property type="entry name" value="Phosphatidylinositol 3-kinase Catalytic Subunit, Chain A, domain 1"/>
    <property type="match status" value="1"/>
</dbReference>
<evidence type="ECO:0000259" key="1">
    <source>
        <dbReference type="Pfam" id="PF13881"/>
    </source>
</evidence>
<dbReference type="Proteomes" id="UP000593577">
    <property type="component" value="Unassembled WGS sequence"/>
</dbReference>
<feature type="domain" description="UBL3-like ubiquitin" evidence="1">
    <location>
        <begin position="2"/>
        <end position="33"/>
    </location>
</feature>
<gene>
    <name evidence="2" type="ORF">Goari_017149</name>
</gene>
<reference evidence="2 3" key="1">
    <citation type="journal article" date="2019" name="Genome Biol. Evol.">
        <title>Insights into the evolution of the New World diploid cottons (Gossypium, subgenus Houzingenia) based on genome sequencing.</title>
        <authorList>
            <person name="Grover C.E."/>
            <person name="Arick M.A. 2nd"/>
            <person name="Thrash A."/>
            <person name="Conover J.L."/>
            <person name="Sanders W.S."/>
            <person name="Peterson D.G."/>
            <person name="Frelichowski J.E."/>
            <person name="Scheffler J.A."/>
            <person name="Scheffler B.E."/>
            <person name="Wendel J.F."/>
        </authorList>
    </citation>
    <scope>NUCLEOTIDE SEQUENCE [LARGE SCALE GENOMIC DNA]</scope>
    <source>
        <strain evidence="2">185</strain>
        <tissue evidence="2">Leaf</tissue>
    </source>
</reference>
<proteinExistence type="predicted"/>
<dbReference type="EMBL" id="JABFAA010000001">
    <property type="protein sequence ID" value="MBA0675613.1"/>
    <property type="molecule type" value="Genomic_DNA"/>
</dbReference>
<name>A0A7J8WKZ2_GOSAI</name>
<sequence>MVGQCRVPFGDLPKAVIAMHVVVQPSVTKVKTEIGAGSRVMLLKGPQGSREVLNSSRTVPSLIVT</sequence>
<evidence type="ECO:0000313" key="3">
    <source>
        <dbReference type="Proteomes" id="UP000593577"/>
    </source>
</evidence>
<accession>A0A7J8WKZ2</accession>
<comment type="caution">
    <text evidence="2">The sequence shown here is derived from an EMBL/GenBank/DDBJ whole genome shotgun (WGS) entry which is preliminary data.</text>
</comment>
<keyword evidence="3" id="KW-1185">Reference proteome</keyword>
<organism evidence="2 3">
    <name type="scientific">Gossypium aridum</name>
    <name type="common">American cotton</name>
    <name type="synonym">Erioxylum aridum</name>
    <dbReference type="NCBI Taxonomy" id="34290"/>
    <lineage>
        <taxon>Eukaryota</taxon>
        <taxon>Viridiplantae</taxon>
        <taxon>Streptophyta</taxon>
        <taxon>Embryophyta</taxon>
        <taxon>Tracheophyta</taxon>
        <taxon>Spermatophyta</taxon>
        <taxon>Magnoliopsida</taxon>
        <taxon>eudicotyledons</taxon>
        <taxon>Gunneridae</taxon>
        <taxon>Pentapetalae</taxon>
        <taxon>rosids</taxon>
        <taxon>malvids</taxon>
        <taxon>Malvales</taxon>
        <taxon>Malvaceae</taxon>
        <taxon>Malvoideae</taxon>
        <taxon>Gossypium</taxon>
    </lineage>
</organism>